<keyword evidence="6" id="KW-0833">Ubl conjugation pathway</keyword>
<keyword evidence="7" id="KW-0862">Zinc</keyword>
<evidence type="ECO:0000256" key="2">
    <source>
        <dbReference type="ARBA" id="ARBA00012483"/>
    </source>
</evidence>
<evidence type="ECO:0000313" key="12">
    <source>
        <dbReference type="Proteomes" id="UP000030748"/>
    </source>
</evidence>
<name>A0A022RFJ6_ERYGU</name>
<evidence type="ECO:0000256" key="7">
    <source>
        <dbReference type="ARBA" id="ARBA00022833"/>
    </source>
</evidence>
<dbReference type="Pfam" id="PF13639">
    <property type="entry name" value="zf-RING_2"/>
    <property type="match status" value="1"/>
</dbReference>
<dbReference type="InterPro" id="IPR001841">
    <property type="entry name" value="Znf_RING"/>
</dbReference>
<keyword evidence="12" id="KW-1185">Reference proteome</keyword>
<comment type="catalytic activity">
    <reaction evidence="1">
        <text>S-ubiquitinyl-[E2 ubiquitin-conjugating enzyme]-L-cysteine + [acceptor protein]-L-lysine = [E2 ubiquitin-conjugating enzyme]-L-cysteine + N(6)-ubiquitinyl-[acceptor protein]-L-lysine.</text>
        <dbReference type="EC" id="2.3.2.27"/>
    </reaction>
</comment>
<dbReference type="EC" id="2.3.2.27" evidence="2"/>
<feature type="region of interest" description="Disordered" evidence="9">
    <location>
        <begin position="228"/>
        <end position="255"/>
    </location>
</feature>
<dbReference type="eggNOG" id="KOG0800">
    <property type="taxonomic scope" value="Eukaryota"/>
</dbReference>
<evidence type="ECO:0000256" key="9">
    <source>
        <dbReference type="SAM" id="MobiDB-lite"/>
    </source>
</evidence>
<feature type="domain" description="RING-type" evidence="10">
    <location>
        <begin position="357"/>
        <end position="382"/>
    </location>
</feature>
<evidence type="ECO:0000256" key="8">
    <source>
        <dbReference type="PROSITE-ProRule" id="PRU00175"/>
    </source>
</evidence>
<dbReference type="GO" id="GO:0008270">
    <property type="term" value="F:zinc ion binding"/>
    <property type="evidence" value="ECO:0007669"/>
    <property type="project" value="UniProtKB-KW"/>
</dbReference>
<evidence type="ECO:0000256" key="1">
    <source>
        <dbReference type="ARBA" id="ARBA00000900"/>
    </source>
</evidence>
<dbReference type="GO" id="GO:0061630">
    <property type="term" value="F:ubiquitin protein ligase activity"/>
    <property type="evidence" value="ECO:0007669"/>
    <property type="project" value="UniProtKB-EC"/>
</dbReference>
<dbReference type="Proteomes" id="UP000030748">
    <property type="component" value="Unassembled WGS sequence"/>
</dbReference>
<sequence>MLNAELPHHQPQAPGPSHNHFPHQPPARNFHMVPDKYFHHPSSSSLSGQRVPGVDGSSYNQTMSSGRGMYKRKSPSMPQLCDGGYTSRYYDVGSSSNPHLGADRSQEKQIKEFYHTPREEYPPRYRVDNLSIGGEGMPRNVRSRTGVELEPNIPRTHRPSNSFHRCFSSGSSDPSNSVDFWGQSSNVPTMEWNRHLVPPASHGLACPPDSSVFNHVPNTQNTVNSYANGSVESGSYSNNATSNRNPVPQNGNSSLNQPVRGIQSGFDQRSIPAFRASSSNFHHGQVGHSDEGSQMVAGRYPSRYPRAHSTIRFRTSERHGRTGISSDRYRPFTEEASLRHHMTPEDEYKNMDNAGALKCGHDFHVGCIRKWLSIKNSCPICKASAVDDSVKDKSST</sequence>
<keyword evidence="4" id="KW-0479">Metal-binding</keyword>
<dbReference type="SUPFAM" id="SSF57850">
    <property type="entry name" value="RING/U-box"/>
    <property type="match status" value="1"/>
</dbReference>
<dbReference type="Gene3D" id="3.30.40.10">
    <property type="entry name" value="Zinc/RING finger domain, C3HC4 (zinc finger)"/>
    <property type="match status" value="1"/>
</dbReference>
<gene>
    <name evidence="11" type="ORF">MIMGU_mgv1a007741mg</name>
</gene>
<dbReference type="PANTHER" id="PTHR22937">
    <property type="entry name" value="E3 UBIQUITIN-PROTEIN LIGASE RNF165"/>
    <property type="match status" value="1"/>
</dbReference>
<dbReference type="AlphaFoldDB" id="A0A022RFJ6"/>
<keyword evidence="5 8" id="KW-0863">Zinc-finger</keyword>
<dbReference type="EMBL" id="KI630480">
    <property type="protein sequence ID" value="EYU38528.1"/>
    <property type="molecule type" value="Genomic_DNA"/>
</dbReference>
<reference evidence="11 12" key="1">
    <citation type="journal article" date="2013" name="Proc. Natl. Acad. Sci. U.S.A.">
        <title>Fine-scale variation in meiotic recombination in Mimulus inferred from population shotgun sequencing.</title>
        <authorList>
            <person name="Hellsten U."/>
            <person name="Wright K.M."/>
            <person name="Jenkins J."/>
            <person name="Shu S."/>
            <person name="Yuan Y."/>
            <person name="Wessler S.R."/>
            <person name="Schmutz J."/>
            <person name="Willis J.H."/>
            <person name="Rokhsar D.S."/>
        </authorList>
    </citation>
    <scope>NUCLEOTIDE SEQUENCE [LARGE SCALE GENOMIC DNA]</scope>
    <source>
        <strain evidence="12">cv. DUN x IM62</strain>
    </source>
</reference>
<dbReference type="PANTHER" id="PTHR22937:SF174">
    <property type="entry name" value="RING-TYPE E3 UBIQUITIN TRANSFERASE"/>
    <property type="match status" value="1"/>
</dbReference>
<keyword evidence="3" id="KW-0808">Transferase</keyword>
<evidence type="ECO:0000256" key="5">
    <source>
        <dbReference type="ARBA" id="ARBA00022771"/>
    </source>
</evidence>
<protein>
    <recommendedName>
        <fullName evidence="2">RING-type E3 ubiquitin transferase</fullName>
        <ecNumber evidence="2">2.3.2.27</ecNumber>
    </recommendedName>
</protein>
<organism evidence="11 12">
    <name type="scientific">Erythranthe guttata</name>
    <name type="common">Yellow monkey flower</name>
    <name type="synonym">Mimulus guttatus</name>
    <dbReference type="NCBI Taxonomy" id="4155"/>
    <lineage>
        <taxon>Eukaryota</taxon>
        <taxon>Viridiplantae</taxon>
        <taxon>Streptophyta</taxon>
        <taxon>Embryophyta</taxon>
        <taxon>Tracheophyta</taxon>
        <taxon>Spermatophyta</taxon>
        <taxon>Magnoliopsida</taxon>
        <taxon>eudicotyledons</taxon>
        <taxon>Gunneridae</taxon>
        <taxon>Pentapetalae</taxon>
        <taxon>asterids</taxon>
        <taxon>lamiids</taxon>
        <taxon>Lamiales</taxon>
        <taxon>Phrymaceae</taxon>
        <taxon>Erythranthe</taxon>
    </lineage>
</organism>
<evidence type="ECO:0000256" key="6">
    <source>
        <dbReference type="ARBA" id="ARBA00022786"/>
    </source>
</evidence>
<dbReference type="InterPro" id="IPR013083">
    <property type="entry name" value="Znf_RING/FYVE/PHD"/>
</dbReference>
<dbReference type="InterPro" id="IPR045191">
    <property type="entry name" value="MBR1/2-like"/>
</dbReference>
<accession>A0A022RFJ6</accession>
<feature type="region of interest" description="Disordered" evidence="9">
    <location>
        <begin position="1"/>
        <end position="28"/>
    </location>
</feature>
<evidence type="ECO:0000259" key="10">
    <source>
        <dbReference type="PROSITE" id="PS50089"/>
    </source>
</evidence>
<dbReference type="PROSITE" id="PS50089">
    <property type="entry name" value="ZF_RING_2"/>
    <property type="match status" value="1"/>
</dbReference>
<proteinExistence type="predicted"/>
<evidence type="ECO:0000256" key="4">
    <source>
        <dbReference type="ARBA" id="ARBA00022723"/>
    </source>
</evidence>
<evidence type="ECO:0000256" key="3">
    <source>
        <dbReference type="ARBA" id="ARBA00022679"/>
    </source>
</evidence>
<evidence type="ECO:0000313" key="11">
    <source>
        <dbReference type="EMBL" id="EYU38528.1"/>
    </source>
</evidence>